<dbReference type="OrthoDB" id="9781691at2"/>
<dbReference type="InterPro" id="IPR018003">
    <property type="entry name" value="Insecticidal_toxin/plasmid_vir"/>
</dbReference>
<organism evidence="6 7">
    <name type="scientific">Providencia alcalifaciens</name>
    <dbReference type="NCBI Taxonomy" id="126385"/>
    <lineage>
        <taxon>Bacteria</taxon>
        <taxon>Pseudomonadati</taxon>
        <taxon>Pseudomonadota</taxon>
        <taxon>Gammaproteobacteria</taxon>
        <taxon>Enterobacterales</taxon>
        <taxon>Morganellaceae</taxon>
        <taxon>Providencia</taxon>
    </lineage>
</organism>
<dbReference type="Pfam" id="PF03538">
    <property type="entry name" value="VRP1"/>
    <property type="match status" value="1"/>
</dbReference>
<gene>
    <name evidence="6" type="ORF">EC835_1172</name>
</gene>
<feature type="domain" description="Tc toxin complex TcA C-terminal TcB-binding" evidence="3">
    <location>
        <begin position="1669"/>
        <end position="1887"/>
    </location>
</feature>
<keyword evidence="2" id="KW-0175">Coiled coil</keyword>
<evidence type="ECO:0000313" key="7">
    <source>
        <dbReference type="Proteomes" id="UP000295055"/>
    </source>
</evidence>
<reference evidence="6 7" key="1">
    <citation type="submission" date="2019-03" db="EMBL/GenBank/DDBJ databases">
        <title>Genomic analyses of the natural microbiome of Caenorhabditis elegans.</title>
        <authorList>
            <person name="Samuel B."/>
        </authorList>
    </citation>
    <scope>NUCLEOTIDE SEQUENCE [LARGE SCALE GENOMIC DNA]</scope>
    <source>
        <strain evidence="6 7">JUb102</strain>
    </source>
</reference>
<evidence type="ECO:0000259" key="3">
    <source>
        <dbReference type="Pfam" id="PF18276"/>
    </source>
</evidence>
<sequence length="1964" mass="221514">MYNINNILNKLNTSNANLYSNAAENTPQLTLSDFMGTSLSEVKMLSEGILNNGEQQYLWENAQQEDKNNRMTDAGILSRSNPQLAQISSLGIHQSEHLSGYEKLLRGRASHFVKPGDVSSMFSPAAYLTELYREARELYSKNSPYHLDKRRPDLEHLPLSQDAMDTELPTLALSNQILKHAIGASKKSKDCILNESYHVVRQSLLLKDPDFSIFRWKQNIAWFKDTESLLFLEANISPELYAYLIESNDDTGKKLERLCELTGLTLEEMDQSMRDSEGKRDITPNTLVSLAHILRYIRRYRISASEANALCNPPKKANEFNEAINRLGKHHHLTETEVVLLAQIEGGITNKEDISLGEWLQFIEYIDKTSNWLSIQGWRPLDLYLMTTSEHNGQESPQVQELWETLKDGLSNHNESEYFHAATPLIAASYQLGSTDMARGILLWLNQLKPGGLSVETFVKQLVQHPDTNLSLEAITFCQTLGQLVLITQALKLTPSELLFSVENTEKLRSGESFLKHDVQNIILLASLHQRLAQWGTLAPEILNALGHGTLDISLIETVMHIPHHVMSQALTQNGTINDSPLSWACIESALQWIETATQLGMKPEGLGKLLALISSEYPNNWSDVANELKSGLTEHQIILLDTALNEEYSAILTAFALDHFSDIWGNGMKLVDNRDKLYSWLLLDNQVSAHVKTTYISEAIASIQLYINQALSDQSSLVSIAVRERPFFINWDKYNKSYSAWYGASLLAYYPENYIEPTFRVGQTSMMDEMLQTLSQSQLTEESVAAAFKTYLTRFEDIANLEIIHAYHDEIDDKKGLTYLLSRSASGQYYWRSVDIGKMKDGHIPANAWTEWVKIDMGITVTKNLIRPVIFHDRLYLVWVDSQVYQLQDKNNTEDKNSTIQATLKYAHIQHDGSWSAPVEIGLDMKNGLSETLKKDAHQIGMYCARHDSDGTLYFYLYNKNSGNNERIFISITTQGEIQKEAPESSSILKRIRKIIDGPTNIDSVNMTFHDAAYVYQIEGNLIPNKMPQIGPPFQVETSPSISINQQVNENGDISLNITSTMKLPYVNFRSDGNPEVKSTFIIKYRNGDGHLNQIAEFQTIAKENRSGGSGIIAEFKNKKIGILPEMLNGEQISLILSMVYEYPKGGKKTGYTCTINLNRVDNSVFSTIGLVQPEKGQQYLQYGQYKIRINSLFAKKLTTRVNQGIDHVLSMESQHLPDVDFNSANALYFWEMFYYIPMMIFYRLLQEAQFAEATRWIKYIWSPEGYIVNGQRALYTWNVRPLEEEIDWNTNPLDSVDPDAIAQADPMHYKVVTFMGYLDLLTARGDAAYRKQERDSLNEAKMYYVQAMELLRDAPSQVFETQWSNPKLRDAADKTTQTTVRQLLQSLNSGEISPTVLSANSLTTLFLPQMNEKLQGYRETLQHRLYNLRHNLSLDGHPLSLPTYANPYNPVALLSSAQNSAGTSRSLPSSVMPLYRFPVILDSAKSVVNQLMQFGSTLLSIYAQQDADALSLLMQNQGAELMRQSIALQDKNIAEITADINAMNENQKGAEARLNHYKKLNEEGISASEKKAMALSLSSAVLNSSSTVLHTVAGISALTPNIVGMAVGGSDFAAPITSNALNLQILSDVARIKAESIGQSEVYRRRSEEWDIQQKVAEAESNQIKAQLNGLKARREAAELQKKYLSTQYSQTLAQYAFLKNKFTNTALYSWLRGKLASVYYQFYDLALSRCLMAQEAYKWSLGAKVQANFIRPGAWRDNYAGLLAGETLMLNLTQMEHAFLSKDERAKEVTRTQSLAELLPRSREAFIGAIKQKVDPLSSNQEGNPSWLELNQNELTFSFTLSDLKITNDYPHDLGQTRRIKQVSLTLPALLGPYQDVRCVLRYEGSLHVPRGCSSIAVSHGMNDSGLFQLDFNDSRWLPFEGIPVDDSGTFTLSFPDATSAQKALILSLSDIILHIRYTIQ</sequence>
<proteinExistence type="predicted"/>
<dbReference type="EMBL" id="SMAS01000017">
    <property type="protein sequence ID" value="TCT28443.1"/>
    <property type="molecule type" value="Genomic_DNA"/>
</dbReference>
<name>A0A4R3NCQ0_9GAMM</name>
<dbReference type="Pfam" id="PF18413">
    <property type="entry name" value="Neuraminidase"/>
    <property type="match status" value="1"/>
</dbReference>
<protein>
    <submittedName>
        <fullName evidence="6">Virulence plasmid A protein</fullName>
    </submittedName>
</protein>
<dbReference type="RefSeq" id="WP_132497314.1">
    <property type="nucleotide sequence ID" value="NZ_SMAS01000017.1"/>
</dbReference>
<feature type="domain" description="Neuraminidase-like" evidence="4">
    <location>
        <begin position="802"/>
        <end position="959"/>
    </location>
</feature>
<feature type="domain" description="Tc toxin complex TcA C-terminal TcB-binding" evidence="3">
    <location>
        <begin position="1894"/>
        <end position="1962"/>
    </location>
</feature>
<feature type="coiled-coil region" evidence="2">
    <location>
        <begin position="1656"/>
        <end position="1683"/>
    </location>
</feature>
<evidence type="ECO:0000256" key="2">
    <source>
        <dbReference type="SAM" id="Coils"/>
    </source>
</evidence>
<evidence type="ECO:0000256" key="1">
    <source>
        <dbReference type="ARBA" id="ARBA00023026"/>
    </source>
</evidence>
<feature type="coiled-coil region" evidence="2">
    <location>
        <begin position="1535"/>
        <end position="1562"/>
    </location>
</feature>
<dbReference type="InterPro" id="IPR040840">
    <property type="entry name" value="TcA_TcB_BD"/>
</dbReference>
<keyword evidence="1" id="KW-0843">Virulence</keyword>
<dbReference type="InterPro" id="IPR046839">
    <property type="entry name" value="ABC_toxin_N"/>
</dbReference>
<feature type="domain" description="ABC toxin N-terminal" evidence="5">
    <location>
        <begin position="671"/>
        <end position="771"/>
    </location>
</feature>
<evidence type="ECO:0000259" key="5">
    <source>
        <dbReference type="Pfam" id="PF20220"/>
    </source>
</evidence>
<evidence type="ECO:0000313" key="6">
    <source>
        <dbReference type="EMBL" id="TCT28443.1"/>
    </source>
</evidence>
<evidence type="ECO:0000259" key="4">
    <source>
        <dbReference type="Pfam" id="PF18413"/>
    </source>
</evidence>
<accession>A0A4R3NCQ0</accession>
<comment type="caution">
    <text evidence="6">The sequence shown here is derived from an EMBL/GenBank/DDBJ whole genome shotgun (WGS) entry which is preliminary data.</text>
</comment>
<dbReference type="Pfam" id="PF18276">
    <property type="entry name" value="TcA_TcB_BD"/>
    <property type="match status" value="2"/>
</dbReference>
<dbReference type="Proteomes" id="UP000295055">
    <property type="component" value="Unassembled WGS sequence"/>
</dbReference>
<dbReference type="Pfam" id="PF20220">
    <property type="entry name" value="ABC_toxin_N"/>
    <property type="match status" value="1"/>
</dbReference>
<dbReference type="InterPro" id="IPR041079">
    <property type="entry name" value="Neuraminidase-like"/>
</dbReference>